<dbReference type="STRING" id="279058.LT85_3654"/>
<organism evidence="1 2">
    <name type="scientific">Collimonas arenae</name>
    <dbReference type="NCBI Taxonomy" id="279058"/>
    <lineage>
        <taxon>Bacteria</taxon>
        <taxon>Pseudomonadati</taxon>
        <taxon>Pseudomonadota</taxon>
        <taxon>Betaproteobacteria</taxon>
        <taxon>Burkholderiales</taxon>
        <taxon>Oxalobacteraceae</taxon>
        <taxon>Collimonas</taxon>
    </lineage>
</organism>
<evidence type="ECO:0000313" key="2">
    <source>
        <dbReference type="Proteomes" id="UP000030302"/>
    </source>
</evidence>
<dbReference type="EMBL" id="CP009962">
    <property type="protein sequence ID" value="AIY42812.1"/>
    <property type="molecule type" value="Genomic_DNA"/>
</dbReference>
<reference evidence="2" key="1">
    <citation type="journal article" date="2014" name="Soil Biol. Biochem.">
        <title>Structure and function of bacterial communities in ageing soils: Insights from the Mendocino ecological staircase.</title>
        <authorList>
            <person name="Uroz S."/>
            <person name="Tech J.J."/>
            <person name="Sawaya N.A."/>
            <person name="Frey-Klett P."/>
            <person name="Leveau J.H.J."/>
        </authorList>
    </citation>
    <scope>NUCLEOTIDE SEQUENCE [LARGE SCALE GENOMIC DNA]</scope>
    <source>
        <strain evidence="2">Cal35</strain>
    </source>
</reference>
<dbReference type="AlphaFoldDB" id="A0A0A1FIX6"/>
<gene>
    <name evidence="1" type="ORF">LT85_3654</name>
</gene>
<sequence length="43" mass="4838">MIDYVIFNNEIASAATLLLPFLQLADRSATKSLRSRLQSVTLR</sequence>
<protein>
    <submittedName>
        <fullName evidence="1">Uncharacterized protein</fullName>
    </submittedName>
</protein>
<accession>A0A0A1FIX6</accession>
<name>A0A0A1FIX6_9BURK</name>
<proteinExistence type="predicted"/>
<keyword evidence="2" id="KW-1185">Reference proteome</keyword>
<dbReference type="HOGENOM" id="CLU_3232132_0_0_4"/>
<dbReference type="KEGG" id="care:LT85_3654"/>
<evidence type="ECO:0000313" key="1">
    <source>
        <dbReference type="EMBL" id="AIY42812.1"/>
    </source>
</evidence>
<dbReference type="Proteomes" id="UP000030302">
    <property type="component" value="Chromosome"/>
</dbReference>